<evidence type="ECO:0000313" key="5">
    <source>
        <dbReference type="Proteomes" id="UP001652623"/>
    </source>
</evidence>
<evidence type="ECO:0000313" key="6">
    <source>
        <dbReference type="RefSeq" id="XP_015887300.1"/>
    </source>
</evidence>
<keyword evidence="1 2" id="KW-0344">Guanine-nucleotide releasing factor</keyword>
<dbReference type="SMR" id="A0A6P4AML6"/>
<name>A0A6P4AML6_ZIZJJ</name>
<dbReference type="GeneID" id="107422376"/>
<dbReference type="InParanoid" id="A0A6P4AML6"/>
<evidence type="ECO:0000256" key="1">
    <source>
        <dbReference type="ARBA" id="ARBA00022658"/>
    </source>
</evidence>
<dbReference type="PROSITE" id="PS51334">
    <property type="entry name" value="PRONE"/>
    <property type="match status" value="1"/>
</dbReference>
<protein>
    <submittedName>
        <fullName evidence="6">Rop guanine nucleotide exchange factor 1</fullName>
    </submittedName>
</protein>
<sequence>MESFSSEDDYDQLSERFERYSLSADVSESESSTNLSCPQYENDGAASSSFTSSPLAGLIFADNSLIPAPATGMLPVIGGRDLVIPAAKTERSETSLSEVELMKERFAKLLLGEDMSGGGKGVCTALAISNAITNLSATVFGELWKLEPLASQKKSMWLREMDWLLCVSDSIVELIPSFQEFPGGGTFEVMVTRPRSDLYVNLPALKKLDAMLLSILDGFHDSEFSYVDRGIIVGGAGNDETFPLSPSAGRPSVRQEEKWWLPFPKVPQNGLSDDGRKRLQQCRECTNQILKAAMAINSSVLAEMEIPNAYLQSLPKSGKACLGEIIYHYMTADKFSPEGLLDYLDFSSEYTTLEIANRIEASVHIWRQKNLKRHSVDAKSRKSSWGGKVKGFAGDMHRNKLLAYRAETLLQNLKMRFPGLPQTALDMSKIQYNKDVGQSILESYSRVMESLAFNIMARIDDLLYVDDATKQRTASESVSLYDQGRFGGTLPKQKRISPSPFSIQHTSCASPITLPASYPRNRIVGSPGERMKRSIRKRITADTLDEEFGKLTF</sequence>
<dbReference type="InterPro" id="IPR038937">
    <property type="entry name" value="RopGEF"/>
</dbReference>
<dbReference type="Gene3D" id="1.20.58.2010">
    <property type="entry name" value="PRONE domain, subdomain 1"/>
    <property type="match status" value="2"/>
</dbReference>
<dbReference type="FunFam" id="1.20.58.2010:FF:000004">
    <property type="entry name" value="Rop guanine nucleotide exchange factor 1"/>
    <property type="match status" value="1"/>
</dbReference>
<proteinExistence type="predicted"/>
<dbReference type="KEGG" id="zju:107422376"/>
<evidence type="ECO:0000256" key="3">
    <source>
        <dbReference type="SAM" id="MobiDB-lite"/>
    </source>
</evidence>
<dbReference type="Proteomes" id="UP001652623">
    <property type="component" value="Chromosome 5"/>
</dbReference>
<organism evidence="5 6">
    <name type="scientific">Ziziphus jujuba</name>
    <name type="common">Chinese jujube</name>
    <name type="synonym">Ziziphus sativa</name>
    <dbReference type="NCBI Taxonomy" id="326968"/>
    <lineage>
        <taxon>Eukaryota</taxon>
        <taxon>Viridiplantae</taxon>
        <taxon>Streptophyta</taxon>
        <taxon>Embryophyta</taxon>
        <taxon>Tracheophyta</taxon>
        <taxon>Spermatophyta</taxon>
        <taxon>Magnoliopsida</taxon>
        <taxon>eudicotyledons</taxon>
        <taxon>Gunneridae</taxon>
        <taxon>Pentapetalae</taxon>
        <taxon>rosids</taxon>
        <taxon>fabids</taxon>
        <taxon>Rosales</taxon>
        <taxon>Rhamnaceae</taxon>
        <taxon>Paliureae</taxon>
        <taxon>Ziziphus</taxon>
    </lineage>
</organism>
<accession>A0A6P4AML6</accession>
<feature type="domain" description="PRONE" evidence="4">
    <location>
        <begin position="89"/>
        <end position="476"/>
    </location>
</feature>
<dbReference type="Pfam" id="PF03759">
    <property type="entry name" value="PRONE"/>
    <property type="match status" value="1"/>
</dbReference>
<dbReference type="InterPro" id="IPR005512">
    <property type="entry name" value="PRONE_dom"/>
</dbReference>
<dbReference type="GO" id="GO:0005085">
    <property type="term" value="F:guanyl-nucleotide exchange factor activity"/>
    <property type="evidence" value="ECO:0007669"/>
    <property type="project" value="UniProtKB-UniRule"/>
</dbReference>
<dbReference type="GO" id="GO:0005886">
    <property type="term" value="C:plasma membrane"/>
    <property type="evidence" value="ECO:0007669"/>
    <property type="project" value="UniProtKB-ARBA"/>
</dbReference>
<dbReference type="RefSeq" id="XP_015887300.1">
    <property type="nucleotide sequence ID" value="XM_016031814.4"/>
</dbReference>
<dbReference type="FunFam" id="1.20.58.2010:FF:000001">
    <property type="entry name" value="Rop guanine nucleotide exchange factor 14"/>
    <property type="match status" value="1"/>
</dbReference>
<dbReference type="PANTHER" id="PTHR33101">
    <property type="entry name" value="ROP GUANINE NUCLEOTIDE EXCHANGE FACTOR 1"/>
    <property type="match status" value="1"/>
</dbReference>
<evidence type="ECO:0000256" key="2">
    <source>
        <dbReference type="PROSITE-ProRule" id="PRU00663"/>
    </source>
</evidence>
<gene>
    <name evidence="6" type="primary">LOC107422376</name>
</gene>
<keyword evidence="5" id="KW-1185">Reference proteome</keyword>
<dbReference type="PANTHER" id="PTHR33101:SF50">
    <property type="entry name" value="ROP GUANINE NUCLEOTIDE EXCHANGE FACTOR 1-LIKE"/>
    <property type="match status" value="1"/>
</dbReference>
<reference evidence="6" key="1">
    <citation type="submission" date="2025-08" db="UniProtKB">
        <authorList>
            <consortium name="RefSeq"/>
        </authorList>
    </citation>
    <scope>IDENTIFICATION</scope>
    <source>
        <tissue evidence="6">Seedling</tissue>
    </source>
</reference>
<feature type="region of interest" description="Disordered" evidence="3">
    <location>
        <begin position="21"/>
        <end position="40"/>
    </location>
</feature>
<dbReference type="AlphaFoldDB" id="A0A6P4AML6"/>
<evidence type="ECO:0000259" key="4">
    <source>
        <dbReference type="PROSITE" id="PS51334"/>
    </source>
</evidence>